<organism evidence="2">
    <name type="scientific">Cyprideis torosa</name>
    <dbReference type="NCBI Taxonomy" id="163714"/>
    <lineage>
        <taxon>Eukaryota</taxon>
        <taxon>Metazoa</taxon>
        <taxon>Ecdysozoa</taxon>
        <taxon>Arthropoda</taxon>
        <taxon>Crustacea</taxon>
        <taxon>Oligostraca</taxon>
        <taxon>Ostracoda</taxon>
        <taxon>Podocopa</taxon>
        <taxon>Podocopida</taxon>
        <taxon>Cytherocopina</taxon>
        <taxon>Cytheroidea</taxon>
        <taxon>Cytherideidae</taxon>
        <taxon>Cyprideis</taxon>
    </lineage>
</organism>
<feature type="non-terminal residue" evidence="2">
    <location>
        <position position="1"/>
    </location>
</feature>
<evidence type="ECO:0000256" key="1">
    <source>
        <dbReference type="SAM" id="MobiDB-lite"/>
    </source>
</evidence>
<feature type="region of interest" description="Disordered" evidence="1">
    <location>
        <begin position="474"/>
        <end position="497"/>
    </location>
</feature>
<feature type="compositionally biased region" description="Low complexity" evidence="1">
    <location>
        <begin position="339"/>
        <end position="365"/>
    </location>
</feature>
<protein>
    <submittedName>
        <fullName evidence="2">Uncharacterized protein</fullName>
    </submittedName>
</protein>
<dbReference type="EMBL" id="OB665086">
    <property type="protein sequence ID" value="CAD7232751.1"/>
    <property type="molecule type" value="Genomic_DNA"/>
</dbReference>
<feature type="region of interest" description="Disordered" evidence="1">
    <location>
        <begin position="335"/>
        <end position="365"/>
    </location>
</feature>
<dbReference type="PROSITE" id="PS50017">
    <property type="entry name" value="DEATH_DOMAIN"/>
    <property type="match status" value="1"/>
</dbReference>
<dbReference type="GO" id="GO:0006406">
    <property type="term" value="P:mRNA export from nucleus"/>
    <property type="evidence" value="ECO:0007669"/>
    <property type="project" value="TreeGrafter"/>
</dbReference>
<proteinExistence type="predicted"/>
<dbReference type="InterPro" id="IPR011029">
    <property type="entry name" value="DEATH-like_dom_sf"/>
</dbReference>
<dbReference type="InterPro" id="IPR021861">
    <property type="entry name" value="THO_THOC1"/>
</dbReference>
<dbReference type="AlphaFoldDB" id="A0A7R8WKQ8"/>
<dbReference type="PANTHER" id="PTHR13265">
    <property type="entry name" value="THO COMPLEX SUBUNIT 1"/>
    <property type="match status" value="1"/>
</dbReference>
<gene>
    <name evidence="2" type="ORF">CTOB1V02_LOCUS10579</name>
</gene>
<feature type="compositionally biased region" description="Polar residues" evidence="1">
    <location>
        <begin position="7"/>
        <end position="21"/>
    </location>
</feature>
<dbReference type="GO" id="GO:0007165">
    <property type="term" value="P:signal transduction"/>
    <property type="evidence" value="ECO:0007669"/>
    <property type="project" value="InterPro"/>
</dbReference>
<feature type="region of interest" description="Disordered" evidence="1">
    <location>
        <begin position="1"/>
        <end position="68"/>
    </location>
</feature>
<dbReference type="SUPFAM" id="SSF47986">
    <property type="entry name" value="DEATH domain"/>
    <property type="match status" value="1"/>
</dbReference>
<evidence type="ECO:0000313" key="2">
    <source>
        <dbReference type="EMBL" id="CAD7232751.1"/>
    </source>
</evidence>
<feature type="compositionally biased region" description="Polar residues" evidence="1">
    <location>
        <begin position="57"/>
        <end position="68"/>
    </location>
</feature>
<feature type="region of interest" description="Disordered" evidence="1">
    <location>
        <begin position="633"/>
        <end position="659"/>
    </location>
</feature>
<dbReference type="CDD" id="cd01670">
    <property type="entry name" value="Death"/>
    <property type="match status" value="1"/>
</dbReference>
<dbReference type="Pfam" id="PF11957">
    <property type="entry name" value="efThoc1"/>
    <property type="match status" value="1"/>
</dbReference>
<dbReference type="PANTHER" id="PTHR13265:SF0">
    <property type="entry name" value="HPR1"/>
    <property type="match status" value="1"/>
</dbReference>
<dbReference type="SMART" id="SM00005">
    <property type="entry name" value="DEATH"/>
    <property type="match status" value="1"/>
</dbReference>
<dbReference type="Pfam" id="PF00531">
    <property type="entry name" value="Death"/>
    <property type="match status" value="1"/>
</dbReference>
<dbReference type="GO" id="GO:0000445">
    <property type="term" value="C:THO complex part of transcription export complex"/>
    <property type="evidence" value="ECO:0007669"/>
    <property type="project" value="TreeGrafter"/>
</dbReference>
<dbReference type="OrthoDB" id="10257415at2759"/>
<dbReference type="Gene3D" id="1.10.533.10">
    <property type="entry name" value="Death Domain, Fas"/>
    <property type="match status" value="1"/>
</dbReference>
<sequence length="771" mass="85660">SQEMGRRSASSSAKHPSTLSETIDDFLESTPSKPKEEFLSGLEKLVDQHCSPKGSETAGTSGPESKNTVDASFREHVVSKLAEAQEDANADDSSVQRALDLISGSLFAAEAGYCSGSLPSVLISDLFDMLPVEACEQLFHVLDSNVQHWKKPAVFTANKNNLLRLCNDLLRRLSRCQNTVFCGRILLFLARFFPLSERSGLNVIGEFNLENVTAYGSQTGICDSNEDLKSLLAETTSSASTSGTAAQSDKFGGRKPVEYNMYCKFWSLQDFFRNPNQCYGKVPWKTFTMVGFLLSSLVKFKAGCCSPLCSEFPFPFWQHTSETLDALSGSQWDGMTAVGSSKPSAPSTSSGTTKNQPVSSSSTTTTGQFFPKYLTNQKLLDLQLSDTNFRRYILVQFLILFQYLSASVKFKNEKQMLSEEQFKWIAATTERVRTLIEKSGHDGPEFLQTVQRILKREETWNAWKNEGCPATKKPVAMKREATEAESSESAVSPPKRRRQLGMQVMRMMRAGKYAVGNIPLTRLWNQCPDNDTACRSAERNFTPSLEEYFGEAISQLNSPGLDPKLKKVNDPNYGWRALRLLSRMTQHFFTPTTSAIIKLPDYLEMMIRKIAKDIEASKAHTVNLLASGEKGVAAKEEGGVAAESPARSATPEDLSDDLDQEGADHFAEAAAEGEDEKKGRDERLVTEKMASEIAPKLGESWTKLAKRLGFKQDEIEWFESEGKADVAEQARLMLKNWVTNEGEMATVSDLKYWMEADGLEGAIQEFLAEED</sequence>
<accession>A0A7R8WKQ8</accession>
<name>A0A7R8WKQ8_9CRUS</name>
<dbReference type="InterPro" id="IPR000488">
    <property type="entry name" value="Death_dom"/>
</dbReference>
<reference evidence="2" key="1">
    <citation type="submission" date="2020-11" db="EMBL/GenBank/DDBJ databases">
        <authorList>
            <person name="Tran Van P."/>
        </authorList>
    </citation>
    <scope>NUCLEOTIDE SEQUENCE</scope>
</reference>